<evidence type="ECO:0000256" key="4">
    <source>
        <dbReference type="ARBA" id="ARBA00022490"/>
    </source>
</evidence>
<evidence type="ECO:0000256" key="2">
    <source>
        <dbReference type="ARBA" id="ARBA00004496"/>
    </source>
</evidence>
<reference evidence="7" key="1">
    <citation type="submission" date="2022-11" db="EMBL/GenBank/DDBJ databases">
        <title>Centuries of genome instability and evolution in soft-shell clam transmissible cancer (bioRxiv).</title>
        <authorList>
            <person name="Hart S.F.M."/>
            <person name="Yonemitsu M.A."/>
            <person name="Giersch R.M."/>
            <person name="Beal B.F."/>
            <person name="Arriagada G."/>
            <person name="Davis B.W."/>
            <person name="Ostrander E.A."/>
            <person name="Goff S.P."/>
            <person name="Metzger M.J."/>
        </authorList>
    </citation>
    <scope>NUCLEOTIDE SEQUENCE</scope>
    <source>
        <strain evidence="7">MELC-2E11</strain>
        <tissue evidence="7">Siphon/mantle</tissue>
    </source>
</reference>
<evidence type="ECO:0000256" key="5">
    <source>
        <dbReference type="ARBA" id="ARBA00023242"/>
    </source>
</evidence>
<keyword evidence="5" id="KW-0539">Nucleus</keyword>
<keyword evidence="4" id="KW-0963">Cytoplasm</keyword>
<dbReference type="SUPFAM" id="SSF54495">
    <property type="entry name" value="UBC-like"/>
    <property type="match status" value="1"/>
</dbReference>
<dbReference type="EMBL" id="CP111024">
    <property type="protein sequence ID" value="WAR22753.1"/>
    <property type="molecule type" value="Genomic_DNA"/>
</dbReference>
<dbReference type="InterPro" id="IPR016135">
    <property type="entry name" value="UBQ-conjugating_enzyme/RWD"/>
</dbReference>
<evidence type="ECO:0000313" key="8">
    <source>
        <dbReference type="Proteomes" id="UP001164746"/>
    </source>
</evidence>
<sequence length="255" mass="29126">MLSDEQEAILAVYCLPDEEVTVNMMLNQESAANTPYYPVKLVLTVPAVYPDSPPQISILSEHLSRDCVRDIKEKTSEFCKELIGDAMLISLITFVREQLESVQEDNALISQNLECSTNAETLNNVWTSVLHIDHMRSKTKYCKTLDKWISELGLCGRLVFCSKIILLILQGERNTIHDFVVRLKTACVDVDSRGHACKERMMSVLCEIQLPLTQTNRFMDYQQCEMKNCTELEELLTEAGLTEIYKEYILVLFPS</sequence>
<dbReference type="SMART" id="SM00591">
    <property type="entry name" value="RWD"/>
    <property type="match status" value="1"/>
</dbReference>
<dbReference type="InterPro" id="IPR038840">
    <property type="entry name" value="RWDD3"/>
</dbReference>
<dbReference type="Gene3D" id="3.10.110.10">
    <property type="entry name" value="Ubiquitin Conjugating Enzyme"/>
    <property type="match status" value="1"/>
</dbReference>
<proteinExistence type="predicted"/>
<feature type="domain" description="RWD" evidence="6">
    <location>
        <begin position="4"/>
        <end position="102"/>
    </location>
</feature>
<evidence type="ECO:0000256" key="3">
    <source>
        <dbReference type="ARBA" id="ARBA00015444"/>
    </source>
</evidence>
<evidence type="ECO:0000256" key="1">
    <source>
        <dbReference type="ARBA" id="ARBA00004123"/>
    </source>
</evidence>
<dbReference type="CDD" id="cd24164">
    <property type="entry name" value="RWDD3_C"/>
    <property type="match status" value="1"/>
</dbReference>
<dbReference type="Pfam" id="PF05773">
    <property type="entry name" value="RWD"/>
    <property type="match status" value="1"/>
</dbReference>
<name>A0ABY7FKN8_MYAAR</name>
<dbReference type="PANTHER" id="PTHR15628">
    <property type="entry name" value="RWD DOMAIN-CONTAINING PROTEIN 3"/>
    <property type="match status" value="1"/>
</dbReference>
<organism evidence="7 8">
    <name type="scientific">Mya arenaria</name>
    <name type="common">Soft-shell clam</name>
    <dbReference type="NCBI Taxonomy" id="6604"/>
    <lineage>
        <taxon>Eukaryota</taxon>
        <taxon>Metazoa</taxon>
        <taxon>Spiralia</taxon>
        <taxon>Lophotrochozoa</taxon>
        <taxon>Mollusca</taxon>
        <taxon>Bivalvia</taxon>
        <taxon>Autobranchia</taxon>
        <taxon>Heteroconchia</taxon>
        <taxon>Euheterodonta</taxon>
        <taxon>Imparidentia</taxon>
        <taxon>Neoheterodontei</taxon>
        <taxon>Myida</taxon>
        <taxon>Myoidea</taxon>
        <taxon>Myidae</taxon>
        <taxon>Mya</taxon>
    </lineage>
</organism>
<gene>
    <name evidence="7" type="ORF">MAR_036422</name>
</gene>
<evidence type="ECO:0000313" key="7">
    <source>
        <dbReference type="EMBL" id="WAR22753.1"/>
    </source>
</evidence>
<dbReference type="InterPro" id="IPR006575">
    <property type="entry name" value="RWD_dom"/>
</dbReference>
<dbReference type="Proteomes" id="UP001164746">
    <property type="component" value="Chromosome 13"/>
</dbReference>
<dbReference type="PANTHER" id="PTHR15628:SF1">
    <property type="entry name" value="RWD DOMAIN-CONTAINING PROTEIN 3"/>
    <property type="match status" value="1"/>
</dbReference>
<keyword evidence="8" id="KW-1185">Reference proteome</keyword>
<comment type="subcellular location">
    <subcellularLocation>
        <location evidence="2">Cytoplasm</location>
    </subcellularLocation>
    <subcellularLocation>
        <location evidence="1">Nucleus</location>
    </subcellularLocation>
</comment>
<protein>
    <recommendedName>
        <fullName evidence="3">RWD domain-containing protein 3</fullName>
    </recommendedName>
</protein>
<dbReference type="PROSITE" id="PS50908">
    <property type="entry name" value="RWD"/>
    <property type="match status" value="1"/>
</dbReference>
<evidence type="ECO:0000259" key="6">
    <source>
        <dbReference type="PROSITE" id="PS50908"/>
    </source>
</evidence>
<accession>A0ABY7FKN8</accession>